<dbReference type="CDD" id="cd14364">
    <property type="entry name" value="CUE_ASCC2"/>
    <property type="match status" value="1"/>
</dbReference>
<dbReference type="EMBL" id="JALJOR010000003">
    <property type="protein sequence ID" value="KAK9819644.1"/>
    <property type="molecule type" value="Genomic_DNA"/>
</dbReference>
<feature type="domain" description="CUE" evidence="2">
    <location>
        <begin position="353"/>
        <end position="396"/>
    </location>
</feature>
<gene>
    <name evidence="3" type="ORF">WJX72_000683</name>
</gene>
<evidence type="ECO:0000313" key="4">
    <source>
        <dbReference type="Proteomes" id="UP001489004"/>
    </source>
</evidence>
<proteinExistence type="predicted"/>
<dbReference type="InterPro" id="IPR052586">
    <property type="entry name" value="ASCC2"/>
</dbReference>
<dbReference type="Gene3D" id="1.10.8.10">
    <property type="entry name" value="DNA helicase RuvA subunit, C-terminal domain"/>
    <property type="match status" value="1"/>
</dbReference>
<reference evidence="3 4" key="1">
    <citation type="journal article" date="2024" name="Nat. Commun.">
        <title>Phylogenomics reveals the evolutionary origins of lichenization in chlorophyte algae.</title>
        <authorList>
            <person name="Puginier C."/>
            <person name="Libourel C."/>
            <person name="Otte J."/>
            <person name="Skaloud P."/>
            <person name="Haon M."/>
            <person name="Grisel S."/>
            <person name="Petersen M."/>
            <person name="Berrin J.G."/>
            <person name="Delaux P.M."/>
            <person name="Dal Grande F."/>
            <person name="Keller J."/>
        </authorList>
    </citation>
    <scope>NUCLEOTIDE SEQUENCE [LARGE SCALE GENOMIC DNA]</scope>
    <source>
        <strain evidence="3 4">SAG 2043</strain>
    </source>
</reference>
<dbReference type="Proteomes" id="UP001489004">
    <property type="component" value="Unassembled WGS sequence"/>
</dbReference>
<dbReference type="GO" id="GO:0043130">
    <property type="term" value="F:ubiquitin binding"/>
    <property type="evidence" value="ECO:0007669"/>
    <property type="project" value="InterPro"/>
</dbReference>
<protein>
    <recommendedName>
        <fullName evidence="2">CUE domain-containing protein</fullName>
    </recommendedName>
</protein>
<dbReference type="PROSITE" id="PS51140">
    <property type="entry name" value="CUE"/>
    <property type="match status" value="1"/>
</dbReference>
<dbReference type="AlphaFoldDB" id="A0AAW1QE30"/>
<feature type="region of interest" description="Disordered" evidence="1">
    <location>
        <begin position="445"/>
        <end position="483"/>
    </location>
</feature>
<dbReference type="InterPro" id="IPR041800">
    <property type="entry name" value="ASCC2_CUE"/>
</dbReference>
<dbReference type="PANTHER" id="PTHR21494:SF0">
    <property type="entry name" value="ACTIVATING SIGNAL COINTEGRATOR 1 COMPLEX SUBUNIT 2"/>
    <property type="match status" value="1"/>
</dbReference>
<dbReference type="SMART" id="SM00546">
    <property type="entry name" value="CUE"/>
    <property type="match status" value="1"/>
</dbReference>
<feature type="compositionally biased region" description="Basic residues" evidence="1">
    <location>
        <begin position="552"/>
        <end position="574"/>
    </location>
</feature>
<sequence>MGYLPYLPQDAASAGDEHTEGTVEVINADLAELLRLPASQFWQVVQKDKSLQTCLDSYLQFARRAHDDSTPGSAPPSDAQQQLAKRVFLVFLRMVTTSEQQAGGLAQQAQAELLYQRWLLDVPKLLDLAVLYGRDNPDLADEAPLGVATGLADGLAYLRDACTTLLAFAEAYPPAARMLLHGGAGLLGVLAALHEELLPLLRSAATRLADVSATRPAAAQMPAQLHQLQIGLQSLAHVLLLHAYLQPAAPMPPEQGKARRPDGRISGDALMAAVMAAQHAGTAGATGGLLRAANERFGTADAFSAALSQGTVVLDPVQRDYCLVALGAATDSAAAQRTAGETSTSQAGVADEALAAKLRQIKELLPDYGDGFLAACLDVYNKDPEQVINHLLEGSLHHDLASLDTMMPLKARQSAAQQAAGKGKGKAPAAENGAAEVSWLNTPAQANGRTAGAPSTSGAGAAATAAAGRKAHKGTSRFLQRTEQDKAAIRMHADAAQWEYEDEYDDSYDDLLANGADGVADVEGDDEYGPSRRGRGFHEDSSPGPRGAGRGSHAHKDKHKAAIGNHHRKDRALKKMGGPAG</sequence>
<organism evidence="3 4">
    <name type="scientific">[Myrmecia] bisecta</name>
    <dbReference type="NCBI Taxonomy" id="41462"/>
    <lineage>
        <taxon>Eukaryota</taxon>
        <taxon>Viridiplantae</taxon>
        <taxon>Chlorophyta</taxon>
        <taxon>core chlorophytes</taxon>
        <taxon>Trebouxiophyceae</taxon>
        <taxon>Trebouxiales</taxon>
        <taxon>Trebouxiaceae</taxon>
        <taxon>Myrmecia</taxon>
    </lineage>
</organism>
<feature type="compositionally biased region" description="Low complexity" evidence="1">
    <location>
        <begin position="448"/>
        <end position="468"/>
    </location>
</feature>
<evidence type="ECO:0000259" key="2">
    <source>
        <dbReference type="PROSITE" id="PS51140"/>
    </source>
</evidence>
<dbReference type="Pfam" id="PF02845">
    <property type="entry name" value="CUE"/>
    <property type="match status" value="1"/>
</dbReference>
<feature type="region of interest" description="Disordered" evidence="1">
    <location>
        <begin position="509"/>
        <end position="581"/>
    </location>
</feature>
<evidence type="ECO:0000313" key="3">
    <source>
        <dbReference type="EMBL" id="KAK9819644.1"/>
    </source>
</evidence>
<comment type="caution">
    <text evidence="3">The sequence shown here is derived from an EMBL/GenBank/DDBJ whole genome shotgun (WGS) entry which is preliminary data.</text>
</comment>
<name>A0AAW1QE30_9CHLO</name>
<dbReference type="PANTHER" id="PTHR21494">
    <property type="entry name" value="ACTIVATING SIGNAL COINTEGRATOR 1 COMPLEX SUBUNIT 2 ASC-1 COMPLEX SUBUNIT P100"/>
    <property type="match status" value="1"/>
</dbReference>
<evidence type="ECO:0000256" key="1">
    <source>
        <dbReference type="SAM" id="MobiDB-lite"/>
    </source>
</evidence>
<dbReference type="SUPFAM" id="SSF46934">
    <property type="entry name" value="UBA-like"/>
    <property type="match status" value="1"/>
</dbReference>
<dbReference type="InterPro" id="IPR003892">
    <property type="entry name" value="CUE"/>
</dbReference>
<accession>A0AAW1QE30</accession>
<keyword evidence="4" id="KW-1185">Reference proteome</keyword>
<dbReference type="InterPro" id="IPR009060">
    <property type="entry name" value="UBA-like_sf"/>
</dbReference>
<feature type="region of interest" description="Disordered" evidence="1">
    <location>
        <begin position="412"/>
        <end position="433"/>
    </location>
</feature>